<organism evidence="2 5">
    <name type="scientific">Leptospira adleri</name>
    <dbReference type="NCBI Taxonomy" id="2023186"/>
    <lineage>
        <taxon>Bacteria</taxon>
        <taxon>Pseudomonadati</taxon>
        <taxon>Spirochaetota</taxon>
        <taxon>Spirochaetia</taxon>
        <taxon>Leptospirales</taxon>
        <taxon>Leptospiraceae</taxon>
        <taxon>Leptospira</taxon>
    </lineage>
</organism>
<dbReference type="Proteomes" id="UP000232149">
    <property type="component" value="Unassembled WGS sequence"/>
</dbReference>
<proteinExistence type="predicted"/>
<dbReference type="PROSITE" id="PS51257">
    <property type="entry name" value="PROKAR_LIPOPROTEIN"/>
    <property type="match status" value="1"/>
</dbReference>
<dbReference type="Proteomes" id="UP000232188">
    <property type="component" value="Unassembled WGS sequence"/>
</dbReference>
<keyword evidence="1" id="KW-0472">Membrane</keyword>
<keyword evidence="1" id="KW-0812">Transmembrane</keyword>
<dbReference type="AlphaFoldDB" id="A0A2M9YNZ8"/>
<dbReference type="RefSeq" id="WP_100785733.1">
    <property type="nucleotide sequence ID" value="NZ_NPDU01000001.1"/>
</dbReference>
<comment type="caution">
    <text evidence="2">The sequence shown here is derived from an EMBL/GenBank/DDBJ whole genome shotgun (WGS) entry which is preliminary data.</text>
</comment>
<keyword evidence="1" id="KW-1133">Transmembrane helix</keyword>
<keyword evidence="4" id="KW-1185">Reference proteome</keyword>
<feature type="transmembrane region" description="Helical" evidence="1">
    <location>
        <begin position="15"/>
        <end position="35"/>
    </location>
</feature>
<name>A0A2M9YNZ8_9LEPT</name>
<evidence type="ECO:0000313" key="3">
    <source>
        <dbReference type="EMBL" id="PJZ63934.1"/>
    </source>
</evidence>
<dbReference type="EMBL" id="NPDU01000001">
    <property type="protein sequence ID" value="PJZ63934.1"/>
    <property type="molecule type" value="Genomic_DNA"/>
</dbReference>
<evidence type="ECO:0000313" key="4">
    <source>
        <dbReference type="Proteomes" id="UP000232149"/>
    </source>
</evidence>
<feature type="transmembrane region" description="Helical" evidence="1">
    <location>
        <begin position="55"/>
        <end position="76"/>
    </location>
</feature>
<accession>A0A2M9YNZ8</accession>
<evidence type="ECO:0000313" key="5">
    <source>
        <dbReference type="Proteomes" id="UP000232188"/>
    </source>
</evidence>
<evidence type="ECO:0000256" key="1">
    <source>
        <dbReference type="SAM" id="Phobius"/>
    </source>
</evidence>
<dbReference type="EMBL" id="NPDV01000008">
    <property type="protein sequence ID" value="PJZ53258.1"/>
    <property type="molecule type" value="Genomic_DNA"/>
</dbReference>
<protein>
    <submittedName>
        <fullName evidence="2">Uncharacterized protein</fullName>
    </submittedName>
</protein>
<gene>
    <name evidence="3" type="ORF">CH376_00460</name>
    <name evidence="2" type="ORF">CH380_10650</name>
</gene>
<evidence type="ECO:0000313" key="2">
    <source>
        <dbReference type="EMBL" id="PJZ53258.1"/>
    </source>
</evidence>
<reference evidence="4 5" key="1">
    <citation type="submission" date="2017-07" db="EMBL/GenBank/DDBJ databases">
        <title>Leptospira spp. isolated from tropical soils.</title>
        <authorList>
            <person name="Thibeaux R."/>
            <person name="Iraola G."/>
            <person name="Ferres I."/>
            <person name="Bierque E."/>
            <person name="Girault D."/>
            <person name="Soupe-Gilbert M.-E."/>
            <person name="Picardeau M."/>
            <person name="Goarant C."/>
        </authorList>
    </citation>
    <scope>NUCLEOTIDE SEQUENCE [LARGE SCALE GENOMIC DNA]</scope>
    <source>
        <strain evidence="2 5">FH2-B-C1</strain>
        <strain evidence="3 4">FH2-B-D1</strain>
    </source>
</reference>
<sequence>MEKIFIYNRPAPRTLLWSSISIVLGCLFLFIVYSFVRQTMERPERISDQFSSDFFVLVIMSLFFLSLSLFLLWFGFKRSIRIERIIVNQEFISLSGGLFLSSGKRFYAGGLLKIPISSDFRFRAVKDGFLKSVGFYLDLPVESGSHSYLIVEHCVDPLRLAQRINSVLEKNGCAPREVHMSRALEKSLYEKNVKNQNAQTTKKARKKNPHNR</sequence>